<proteinExistence type="predicted"/>
<dbReference type="EMBL" id="UOGB01000034">
    <property type="protein sequence ID" value="VAX15808.1"/>
    <property type="molecule type" value="Genomic_DNA"/>
</dbReference>
<gene>
    <name evidence="1" type="ORF">MNBD_NITROSPINAE03-543</name>
</gene>
<evidence type="ECO:0000313" key="1">
    <source>
        <dbReference type="EMBL" id="VAX15808.1"/>
    </source>
</evidence>
<dbReference type="AlphaFoldDB" id="A0A3B1BWE8"/>
<name>A0A3B1BWE8_9ZZZZ</name>
<accession>A0A3B1BWE8</accession>
<protein>
    <recommendedName>
        <fullName evidence="2">Restriction endonuclease type IV Mrr domain-containing protein</fullName>
    </recommendedName>
</protein>
<organism evidence="1">
    <name type="scientific">hydrothermal vent metagenome</name>
    <dbReference type="NCBI Taxonomy" id="652676"/>
    <lineage>
        <taxon>unclassified sequences</taxon>
        <taxon>metagenomes</taxon>
        <taxon>ecological metagenomes</taxon>
    </lineage>
</organism>
<reference evidence="1" key="1">
    <citation type="submission" date="2018-06" db="EMBL/GenBank/DDBJ databases">
        <authorList>
            <person name="Zhirakovskaya E."/>
        </authorList>
    </citation>
    <scope>NUCLEOTIDE SEQUENCE</scope>
</reference>
<sequence>MPVLDFKEIQLPTSGAQHDQFELFARDFLDILGLKIVVGPDRGPDAGRDLIVEEIRTGALSENRVQWLVSCKHKANSGKSVTPSDEPDIHDRVMTHNCKGFIGFYSTLPSSGLATKLNASELPFEVQIFDSEKIEKTLLSSPEGALLAKRFFPLSWSCWEKEHPAPADIFRDDPKLYCHYCNKSLLTPKPHGIIVTWTSILDNRSTGKEHTEHLYWCCKGKCDEMLSSRYCRDGLVDSWEDIDDLIISVVYIRWIMATLNKRQGGATYSGEAFDKSKELLLNLFPLVSRDMTDAERDRFKHLAMIPSYLGGFGYDG</sequence>
<evidence type="ECO:0008006" key="2">
    <source>
        <dbReference type="Google" id="ProtNLM"/>
    </source>
</evidence>